<evidence type="ECO:0000256" key="19">
    <source>
        <dbReference type="PROSITE-ProRule" id="PRU00076"/>
    </source>
</evidence>
<dbReference type="InterPro" id="IPR001480">
    <property type="entry name" value="Bulb-type_lectin_dom"/>
</dbReference>
<dbReference type="SUPFAM" id="SSF56112">
    <property type="entry name" value="Protein kinase-like (PK-like)"/>
    <property type="match status" value="1"/>
</dbReference>
<dbReference type="GO" id="GO:0016020">
    <property type="term" value="C:membrane"/>
    <property type="evidence" value="ECO:0007669"/>
    <property type="project" value="UniProtKB-SubCell"/>
</dbReference>
<dbReference type="AlphaFoldDB" id="A0A9R1X5M5"/>
<dbReference type="CDD" id="cd14066">
    <property type="entry name" value="STKc_IRAK"/>
    <property type="match status" value="1"/>
</dbReference>
<dbReference type="InterPro" id="IPR024171">
    <property type="entry name" value="SRK-like_kinase"/>
</dbReference>
<dbReference type="InterPro" id="IPR000719">
    <property type="entry name" value="Prot_kinase_dom"/>
</dbReference>
<dbReference type="GO" id="GO:0048544">
    <property type="term" value="P:recognition of pollen"/>
    <property type="evidence" value="ECO:0007669"/>
    <property type="project" value="InterPro"/>
</dbReference>
<comment type="similarity">
    <text evidence="18">Belongs to the protein kinase superfamily. Ser/Thr protein kinase family.</text>
</comment>
<evidence type="ECO:0000256" key="22">
    <source>
        <dbReference type="SAM" id="SignalP"/>
    </source>
</evidence>
<evidence type="ECO:0000256" key="15">
    <source>
        <dbReference type="ARBA" id="ARBA00023180"/>
    </source>
</evidence>
<dbReference type="PROSITE" id="PS00108">
    <property type="entry name" value="PROTEIN_KINASE_ST"/>
    <property type="match status" value="1"/>
</dbReference>
<keyword evidence="15" id="KW-0325">Glycoprotein</keyword>
<evidence type="ECO:0000256" key="11">
    <source>
        <dbReference type="ARBA" id="ARBA00022989"/>
    </source>
</evidence>
<dbReference type="SMART" id="SM00108">
    <property type="entry name" value="B_lectin"/>
    <property type="match status" value="2"/>
</dbReference>
<feature type="domain" description="Bulb-type lectin" evidence="25">
    <location>
        <begin position="15"/>
        <end position="140"/>
    </location>
</feature>
<dbReference type="PROSITE" id="PS50011">
    <property type="entry name" value="PROTEIN_KINASE_DOM"/>
    <property type="match status" value="1"/>
</dbReference>
<name>A0A9R1X5M5_LACSA</name>
<keyword evidence="3 19" id="KW-0245">EGF-like domain</keyword>
<dbReference type="FunFam" id="1.10.510.10:FF:000237">
    <property type="entry name" value="G-type lectin S-receptor-like serine/threonine-protein kinase"/>
    <property type="match status" value="1"/>
</dbReference>
<keyword evidence="10 18" id="KW-0067">ATP-binding</keyword>
<evidence type="ECO:0000256" key="5">
    <source>
        <dbReference type="ARBA" id="ARBA00022692"/>
    </source>
</evidence>
<keyword evidence="4 18" id="KW-0808">Transferase</keyword>
<gene>
    <name evidence="26" type="ORF">LSAT_V11C600334370</name>
</gene>
<dbReference type="Gene3D" id="1.10.510.10">
    <property type="entry name" value="Transferase(Phosphotransferase) domain 1"/>
    <property type="match status" value="1"/>
</dbReference>
<dbReference type="InterPro" id="IPR000742">
    <property type="entry name" value="EGF"/>
</dbReference>
<dbReference type="GO" id="GO:0005524">
    <property type="term" value="F:ATP binding"/>
    <property type="evidence" value="ECO:0007669"/>
    <property type="project" value="UniProtKB-UniRule"/>
</dbReference>
<evidence type="ECO:0000256" key="1">
    <source>
        <dbReference type="ARBA" id="ARBA00004479"/>
    </source>
</evidence>
<dbReference type="GO" id="GO:0030246">
    <property type="term" value="F:carbohydrate binding"/>
    <property type="evidence" value="ECO:0007669"/>
    <property type="project" value="UniProtKB-KW"/>
</dbReference>
<evidence type="ECO:0000256" key="21">
    <source>
        <dbReference type="SAM" id="Phobius"/>
    </source>
</evidence>
<evidence type="ECO:0000256" key="18">
    <source>
        <dbReference type="PIRNR" id="PIRNR000641"/>
    </source>
</evidence>
<comment type="caution">
    <text evidence="19">Lacks conserved residue(s) required for the propagation of feature annotation.</text>
</comment>
<feature type="domain" description="Protein kinase" evidence="23">
    <location>
        <begin position="510"/>
        <end position="780"/>
    </location>
</feature>
<evidence type="ECO:0000256" key="16">
    <source>
        <dbReference type="ARBA" id="ARBA00047899"/>
    </source>
</evidence>
<dbReference type="PANTHER" id="PTHR47976">
    <property type="entry name" value="G-TYPE LECTIN S-RECEPTOR-LIKE SERINE/THREONINE-PROTEIN KINASE SD2-5"/>
    <property type="match status" value="1"/>
</dbReference>
<accession>A0A9R1X5M5</accession>
<proteinExistence type="inferred from homology"/>
<dbReference type="Gene3D" id="3.30.200.20">
    <property type="entry name" value="Phosphorylase Kinase, domain 1"/>
    <property type="match status" value="1"/>
</dbReference>
<comment type="catalytic activity">
    <reaction evidence="17 18">
        <text>L-seryl-[protein] + ATP = O-phospho-L-seryl-[protein] + ADP + H(+)</text>
        <dbReference type="Rhea" id="RHEA:17989"/>
        <dbReference type="Rhea" id="RHEA-COMP:9863"/>
        <dbReference type="Rhea" id="RHEA-COMP:11604"/>
        <dbReference type="ChEBI" id="CHEBI:15378"/>
        <dbReference type="ChEBI" id="CHEBI:29999"/>
        <dbReference type="ChEBI" id="CHEBI:30616"/>
        <dbReference type="ChEBI" id="CHEBI:83421"/>
        <dbReference type="ChEBI" id="CHEBI:456216"/>
        <dbReference type="EC" id="2.7.11.1"/>
    </reaction>
</comment>
<dbReference type="FunFam" id="2.90.10.10:FF:000026">
    <property type="entry name" value="Serine/threonine-protein kinase"/>
    <property type="match status" value="1"/>
</dbReference>
<evidence type="ECO:0000259" key="24">
    <source>
        <dbReference type="PROSITE" id="PS50026"/>
    </source>
</evidence>
<evidence type="ECO:0000259" key="25">
    <source>
        <dbReference type="PROSITE" id="PS50927"/>
    </source>
</evidence>
<evidence type="ECO:0000256" key="3">
    <source>
        <dbReference type="ARBA" id="ARBA00022536"/>
    </source>
</evidence>
<dbReference type="SMART" id="SM00220">
    <property type="entry name" value="S_TKc"/>
    <property type="match status" value="1"/>
</dbReference>
<dbReference type="PROSITE" id="PS50927">
    <property type="entry name" value="BULB_LECTIN"/>
    <property type="match status" value="2"/>
</dbReference>
<dbReference type="OrthoDB" id="1668230at2759"/>
<dbReference type="FunFam" id="3.30.200.20:FF:000059">
    <property type="entry name" value="S-receptor-like serine/threonine-protein kinase"/>
    <property type="match status" value="1"/>
</dbReference>
<dbReference type="EC" id="2.7.11.1" evidence="18"/>
<evidence type="ECO:0000256" key="9">
    <source>
        <dbReference type="ARBA" id="ARBA00022777"/>
    </source>
</evidence>
<dbReference type="Pfam" id="PF00069">
    <property type="entry name" value="Pkinase"/>
    <property type="match status" value="1"/>
</dbReference>
<keyword evidence="5 21" id="KW-0812">Transmembrane</keyword>
<feature type="chain" id="PRO_5040279346" description="Receptor-like serine/threonine-protein kinase" evidence="22">
    <location>
        <begin position="18"/>
        <end position="792"/>
    </location>
</feature>
<sequence>MASLMLVFLFIFQLVETKVDGGSIDLGSSLVAGTQSTNAWFSQSKMFAFGFYQQGTGYVIAIWLESSGENTVVWTAYRDYPPVSPNATLTLTREGELVLSCEHGGVKKTIAANVSYAVMNNTGNFVLYDDKMGVIWQSFNHPTDTLLQGQSLFGGNELVSSVSKTNYSSGRFRIKMQMDGNLVMYPMDTEDGPENSYWASNTDQYDRISSNYLHLNDTGLLIINGSDSDIIKHLYYAEPTNYNVTYRVTIGDDGILRLYLYNHNNSRPPPIVWKVPDPPCNVKNFCGFNSYCTMNDEQPYCVCLPGYDFVYSDLKSRGCERNFTKAMCKSGKENITYYNMDPKERLVCDDRPYVVFIPDNKDGCSDSCLEDCNCDAAFFSNGNCEKHKFPLRYVKRVYDDSTRPMMFFKTPNVSLYNVQANASINASSLEPTHERIEKVLTTGNKTWLIILVMSVVFFIYSCISLSLTGYFVFKFRLLKYKRLLETRSLGLAEDLILQSYTYKELKKATDGFKHELGRGSFGRVYKGRFYKGNKAIAVKRLEKVVDEGEREFRAEMKVIGKTHHRNLVRLLGYCAEGKERLLVYEYMSNGTLADRLFRSETLPNWSERLQIALDVARGILYLHEECETPIIHCDIKPQNILMDDFWTAKISDFGLAKLLIPDQTKTFTIVRGTRGYLAPEWQKNVPISVKVDIFSYGIVLLETICCRRNLEVHVSNTEEIVLSTWVYKCFERGQLDLLVGDEQVDMATLERLVKVGLWCIHDEPALRPSMKSVLLMLEGITKIASPPCPTST</sequence>
<evidence type="ECO:0000256" key="8">
    <source>
        <dbReference type="ARBA" id="ARBA00022741"/>
    </source>
</evidence>
<protein>
    <recommendedName>
        <fullName evidence="18">Receptor-like serine/threonine-protein kinase</fullName>
        <ecNumber evidence="18">2.7.11.1</ecNumber>
    </recommendedName>
</protein>
<evidence type="ECO:0000256" key="6">
    <source>
        <dbReference type="ARBA" id="ARBA00022729"/>
    </source>
</evidence>
<feature type="signal peptide" evidence="22">
    <location>
        <begin position="1"/>
        <end position="17"/>
    </location>
</feature>
<feature type="binding site" evidence="20">
    <location>
        <position position="539"/>
    </location>
    <ligand>
        <name>ATP</name>
        <dbReference type="ChEBI" id="CHEBI:30616"/>
    </ligand>
</feature>
<dbReference type="Pfam" id="PF01453">
    <property type="entry name" value="B_lectin"/>
    <property type="match status" value="1"/>
</dbReference>
<keyword evidence="27" id="KW-1185">Reference proteome</keyword>
<evidence type="ECO:0000256" key="14">
    <source>
        <dbReference type="ARBA" id="ARBA00023170"/>
    </source>
</evidence>
<dbReference type="SUPFAM" id="SSF51110">
    <property type="entry name" value="alpha-D-mannose-specific plant lectins"/>
    <property type="match status" value="2"/>
</dbReference>
<keyword evidence="13" id="KW-1015">Disulfide bond</keyword>
<evidence type="ECO:0000313" key="26">
    <source>
        <dbReference type="EMBL" id="KAJ0201655.1"/>
    </source>
</evidence>
<dbReference type="InterPro" id="IPR017441">
    <property type="entry name" value="Protein_kinase_ATP_BS"/>
</dbReference>
<dbReference type="InterPro" id="IPR008271">
    <property type="entry name" value="Ser/Thr_kinase_AS"/>
</dbReference>
<dbReference type="PROSITE" id="PS00107">
    <property type="entry name" value="PROTEIN_KINASE_ATP"/>
    <property type="match status" value="1"/>
</dbReference>
<keyword evidence="11 21" id="KW-1133">Transmembrane helix</keyword>
<dbReference type="InterPro" id="IPR011009">
    <property type="entry name" value="Kinase-like_dom_sf"/>
</dbReference>
<evidence type="ECO:0000256" key="12">
    <source>
        <dbReference type="ARBA" id="ARBA00023136"/>
    </source>
</evidence>
<evidence type="ECO:0000256" key="10">
    <source>
        <dbReference type="ARBA" id="ARBA00022840"/>
    </source>
</evidence>
<keyword evidence="8 18" id="KW-0547">Nucleotide-binding</keyword>
<dbReference type="Proteomes" id="UP000235145">
    <property type="component" value="Unassembled WGS sequence"/>
</dbReference>
<organism evidence="26 27">
    <name type="scientific">Lactuca sativa</name>
    <name type="common">Garden lettuce</name>
    <dbReference type="NCBI Taxonomy" id="4236"/>
    <lineage>
        <taxon>Eukaryota</taxon>
        <taxon>Viridiplantae</taxon>
        <taxon>Streptophyta</taxon>
        <taxon>Embryophyta</taxon>
        <taxon>Tracheophyta</taxon>
        <taxon>Spermatophyta</taxon>
        <taxon>Magnoliopsida</taxon>
        <taxon>eudicotyledons</taxon>
        <taxon>Gunneridae</taxon>
        <taxon>Pentapetalae</taxon>
        <taxon>asterids</taxon>
        <taxon>campanulids</taxon>
        <taxon>Asterales</taxon>
        <taxon>Asteraceae</taxon>
        <taxon>Cichorioideae</taxon>
        <taxon>Cichorieae</taxon>
        <taxon>Lactucinae</taxon>
        <taxon>Lactuca</taxon>
    </lineage>
</organism>
<feature type="domain" description="EGF-like" evidence="24">
    <location>
        <begin position="276"/>
        <end position="313"/>
    </location>
</feature>
<evidence type="ECO:0000259" key="23">
    <source>
        <dbReference type="PROSITE" id="PS50011"/>
    </source>
</evidence>
<comment type="caution">
    <text evidence="26">The sequence shown here is derived from an EMBL/GenBank/DDBJ whole genome shotgun (WGS) entry which is preliminary data.</text>
</comment>
<feature type="domain" description="Bulb-type lectin" evidence="25">
    <location>
        <begin position="143"/>
        <end position="271"/>
    </location>
</feature>
<keyword evidence="12 21" id="KW-0472">Membrane</keyword>
<evidence type="ECO:0000256" key="17">
    <source>
        <dbReference type="ARBA" id="ARBA00048679"/>
    </source>
</evidence>
<keyword evidence="2 18" id="KW-0723">Serine/threonine-protein kinase</keyword>
<evidence type="ECO:0000256" key="20">
    <source>
        <dbReference type="PROSITE-ProRule" id="PRU10141"/>
    </source>
</evidence>
<dbReference type="EMBL" id="NBSK02000006">
    <property type="protein sequence ID" value="KAJ0201655.1"/>
    <property type="molecule type" value="Genomic_DNA"/>
</dbReference>
<feature type="transmembrane region" description="Helical" evidence="21">
    <location>
        <begin position="447"/>
        <end position="473"/>
    </location>
</feature>
<dbReference type="GO" id="GO:0004672">
    <property type="term" value="F:protein kinase activity"/>
    <property type="evidence" value="ECO:0000318"/>
    <property type="project" value="GO_Central"/>
</dbReference>
<dbReference type="PIRSF" id="PIRSF000641">
    <property type="entry name" value="SRK"/>
    <property type="match status" value="1"/>
</dbReference>
<keyword evidence="14" id="KW-0675">Receptor</keyword>
<evidence type="ECO:0000256" key="4">
    <source>
        <dbReference type="ARBA" id="ARBA00022679"/>
    </source>
</evidence>
<keyword evidence="9 18" id="KW-0418">Kinase</keyword>
<comment type="catalytic activity">
    <reaction evidence="16 18">
        <text>L-threonyl-[protein] + ATP = O-phospho-L-threonyl-[protein] + ADP + H(+)</text>
        <dbReference type="Rhea" id="RHEA:46608"/>
        <dbReference type="Rhea" id="RHEA-COMP:11060"/>
        <dbReference type="Rhea" id="RHEA-COMP:11605"/>
        <dbReference type="ChEBI" id="CHEBI:15378"/>
        <dbReference type="ChEBI" id="CHEBI:30013"/>
        <dbReference type="ChEBI" id="CHEBI:30616"/>
        <dbReference type="ChEBI" id="CHEBI:61977"/>
        <dbReference type="ChEBI" id="CHEBI:456216"/>
        <dbReference type="EC" id="2.7.11.1"/>
    </reaction>
</comment>
<keyword evidence="6 22" id="KW-0732">Signal</keyword>
<dbReference type="PANTHER" id="PTHR47976:SF27">
    <property type="entry name" value="RECEPTOR-LIKE SERINE_THREONINE-PROTEIN KINASE"/>
    <property type="match status" value="1"/>
</dbReference>
<evidence type="ECO:0000256" key="13">
    <source>
        <dbReference type="ARBA" id="ARBA00023157"/>
    </source>
</evidence>
<comment type="subcellular location">
    <subcellularLocation>
        <location evidence="1">Membrane</location>
        <topology evidence="1">Single-pass type I membrane protein</topology>
    </subcellularLocation>
</comment>
<dbReference type="InterPro" id="IPR036426">
    <property type="entry name" value="Bulb-type_lectin_dom_sf"/>
</dbReference>
<evidence type="ECO:0000256" key="2">
    <source>
        <dbReference type="ARBA" id="ARBA00022527"/>
    </source>
</evidence>
<dbReference type="InterPro" id="IPR051343">
    <property type="entry name" value="G-type_lectin_kinases/EP1-like"/>
</dbReference>
<dbReference type="Gene3D" id="2.90.10.10">
    <property type="entry name" value="Bulb-type lectin domain"/>
    <property type="match status" value="2"/>
</dbReference>
<keyword evidence="7" id="KW-0430">Lectin</keyword>
<reference evidence="26 27" key="1">
    <citation type="journal article" date="2017" name="Nat. Commun.">
        <title>Genome assembly with in vitro proximity ligation data and whole-genome triplication in lettuce.</title>
        <authorList>
            <person name="Reyes-Chin-Wo S."/>
            <person name="Wang Z."/>
            <person name="Yang X."/>
            <person name="Kozik A."/>
            <person name="Arikit S."/>
            <person name="Song C."/>
            <person name="Xia L."/>
            <person name="Froenicke L."/>
            <person name="Lavelle D.O."/>
            <person name="Truco M.J."/>
            <person name="Xia R."/>
            <person name="Zhu S."/>
            <person name="Xu C."/>
            <person name="Xu H."/>
            <person name="Xu X."/>
            <person name="Cox K."/>
            <person name="Korf I."/>
            <person name="Meyers B.C."/>
            <person name="Michelmore R.W."/>
        </authorList>
    </citation>
    <scope>NUCLEOTIDE SEQUENCE [LARGE SCALE GENOMIC DNA]</scope>
    <source>
        <strain evidence="27">cv. Salinas</strain>
        <tissue evidence="26">Seedlings</tissue>
    </source>
</reference>
<dbReference type="PROSITE" id="PS50026">
    <property type="entry name" value="EGF_3"/>
    <property type="match status" value="1"/>
</dbReference>
<evidence type="ECO:0000256" key="7">
    <source>
        <dbReference type="ARBA" id="ARBA00022734"/>
    </source>
</evidence>
<dbReference type="InterPro" id="IPR000858">
    <property type="entry name" value="S_locus_glycoprot_dom"/>
</dbReference>
<dbReference type="Pfam" id="PF00954">
    <property type="entry name" value="S_locus_glycop"/>
    <property type="match status" value="1"/>
</dbReference>
<evidence type="ECO:0000313" key="27">
    <source>
        <dbReference type="Proteomes" id="UP000235145"/>
    </source>
</evidence>
<dbReference type="GO" id="GO:0004674">
    <property type="term" value="F:protein serine/threonine kinase activity"/>
    <property type="evidence" value="ECO:0007669"/>
    <property type="project" value="UniProtKB-KW"/>
</dbReference>